<organism evidence="1 2">
    <name type="scientific">Xylaria curta</name>
    <dbReference type="NCBI Taxonomy" id="42375"/>
    <lineage>
        <taxon>Eukaryota</taxon>
        <taxon>Fungi</taxon>
        <taxon>Dikarya</taxon>
        <taxon>Ascomycota</taxon>
        <taxon>Pezizomycotina</taxon>
        <taxon>Sordariomycetes</taxon>
        <taxon>Xylariomycetidae</taxon>
        <taxon>Xylariales</taxon>
        <taxon>Xylariaceae</taxon>
        <taxon>Xylaria</taxon>
    </lineage>
</organism>
<dbReference type="Proteomes" id="UP001143856">
    <property type="component" value="Unassembled WGS sequence"/>
</dbReference>
<keyword evidence="2" id="KW-1185">Reference proteome</keyword>
<gene>
    <name evidence="1" type="ORF">NUW58_g3945</name>
</gene>
<accession>A0ACC1P8K1</accession>
<proteinExistence type="predicted"/>
<dbReference type="EMBL" id="JAPDGR010000641">
    <property type="protein sequence ID" value="KAJ2988500.1"/>
    <property type="molecule type" value="Genomic_DNA"/>
</dbReference>
<reference evidence="1" key="1">
    <citation type="submission" date="2022-10" db="EMBL/GenBank/DDBJ databases">
        <title>Genome Sequence of Xylaria curta.</title>
        <authorList>
            <person name="Buettner E."/>
        </authorList>
    </citation>
    <scope>NUCLEOTIDE SEQUENCE</scope>
    <source>
        <strain evidence="1">Babe10</strain>
    </source>
</reference>
<sequence length="285" mass="30253">MRGLVGIAVAAVATFVTGTLARPLIVNPGTADDIVITEHNTINSTSKIQAQGANPLEVDVVNNFGSNQMYLYITGTDSNGVACLLGPDGNFFYPNAGGSAIPVPIQGDYKISLGGVGSTTKVTLPDFLISSRIWVAEGELQFFTLINGDGKTVIVEPSVSNPSDPSASIKWGFVEFNWNNGEIYANITYVDWVGISMGMALTLGAGQTQVVKGLKGGAVQHICNDLNSQNSRDSAGWDKLCMTNGNGEALRVLSPNLRIAGDPTWQAEYYNGYIDKVWSKPTPAT</sequence>
<name>A0ACC1P8K1_9PEZI</name>
<comment type="caution">
    <text evidence="1">The sequence shown here is derived from an EMBL/GenBank/DDBJ whole genome shotgun (WGS) entry which is preliminary data.</text>
</comment>
<evidence type="ECO:0000313" key="1">
    <source>
        <dbReference type="EMBL" id="KAJ2988500.1"/>
    </source>
</evidence>
<protein>
    <submittedName>
        <fullName evidence="1">Uncharacterized protein</fullName>
    </submittedName>
</protein>
<evidence type="ECO:0000313" key="2">
    <source>
        <dbReference type="Proteomes" id="UP001143856"/>
    </source>
</evidence>